<keyword evidence="1" id="KW-1133">Transmembrane helix</keyword>
<keyword evidence="3" id="KW-1185">Reference proteome</keyword>
<feature type="transmembrane region" description="Helical" evidence="1">
    <location>
        <begin position="23"/>
        <end position="46"/>
    </location>
</feature>
<keyword evidence="1" id="KW-0472">Membrane</keyword>
<protein>
    <submittedName>
        <fullName evidence="2">Uncharacterized protein</fullName>
    </submittedName>
</protein>
<gene>
    <name evidence="2" type="ORF">ADEAN_000466400</name>
</gene>
<dbReference type="OrthoDB" id="270465at2759"/>
<dbReference type="Proteomes" id="UP000515908">
    <property type="component" value="Chromosome 08"/>
</dbReference>
<keyword evidence="1" id="KW-0812">Transmembrane</keyword>
<reference evidence="2 3" key="1">
    <citation type="submission" date="2020-08" db="EMBL/GenBank/DDBJ databases">
        <authorList>
            <person name="Newling K."/>
            <person name="Davey J."/>
            <person name="Forrester S."/>
        </authorList>
    </citation>
    <scope>NUCLEOTIDE SEQUENCE [LARGE SCALE GENOMIC DNA]</scope>
    <source>
        <strain evidence="3">Crithidia deanei Carvalho (ATCC PRA-265)</strain>
    </source>
</reference>
<dbReference type="EMBL" id="LR877152">
    <property type="protein sequence ID" value="CAD2217186.1"/>
    <property type="molecule type" value="Genomic_DNA"/>
</dbReference>
<dbReference type="PROSITE" id="PS51257">
    <property type="entry name" value="PROKAR_LIPOPROTEIN"/>
    <property type="match status" value="1"/>
</dbReference>
<evidence type="ECO:0000313" key="3">
    <source>
        <dbReference type="Proteomes" id="UP000515908"/>
    </source>
</evidence>
<name>A0A7G2CBK1_9TRYP</name>
<dbReference type="AlphaFoldDB" id="A0A7G2CBK1"/>
<sequence>MLHRTRVARAASSTWFSSGPSGATLIGCTKSLIICLVGIGMINFVFRGNVMGVVQDEKEVIVPARHLLYKRENPAVYGFVGDAVPSDEVEKAKEK</sequence>
<evidence type="ECO:0000313" key="2">
    <source>
        <dbReference type="EMBL" id="CAD2217186.1"/>
    </source>
</evidence>
<organism evidence="2 3">
    <name type="scientific">Angomonas deanei</name>
    <dbReference type="NCBI Taxonomy" id="59799"/>
    <lineage>
        <taxon>Eukaryota</taxon>
        <taxon>Discoba</taxon>
        <taxon>Euglenozoa</taxon>
        <taxon>Kinetoplastea</taxon>
        <taxon>Metakinetoplastina</taxon>
        <taxon>Trypanosomatida</taxon>
        <taxon>Trypanosomatidae</taxon>
        <taxon>Strigomonadinae</taxon>
        <taxon>Angomonas</taxon>
    </lineage>
</organism>
<accession>A0A7G2CBK1</accession>
<proteinExistence type="predicted"/>
<evidence type="ECO:0000256" key="1">
    <source>
        <dbReference type="SAM" id="Phobius"/>
    </source>
</evidence>
<dbReference type="VEuPathDB" id="TriTrypDB:ADEAN_000466400"/>